<feature type="transmembrane region" description="Helical" evidence="6">
    <location>
        <begin position="85"/>
        <end position="103"/>
    </location>
</feature>
<dbReference type="Gene3D" id="1.20.1720.10">
    <property type="entry name" value="Multidrug resistance protein D"/>
    <property type="match status" value="1"/>
</dbReference>
<comment type="subcellular location">
    <subcellularLocation>
        <location evidence="1">Membrane</location>
        <topology evidence="1">Multi-pass membrane protein</topology>
    </subcellularLocation>
</comment>
<dbReference type="EMBL" id="JACIEU010000045">
    <property type="protein sequence ID" value="MBB4151696.1"/>
    <property type="molecule type" value="Genomic_DNA"/>
</dbReference>
<dbReference type="PANTHER" id="PTHR23502:SF132">
    <property type="entry name" value="POLYAMINE TRANSPORTER 2-RELATED"/>
    <property type="match status" value="1"/>
</dbReference>
<dbReference type="InterPro" id="IPR036259">
    <property type="entry name" value="MFS_trans_sf"/>
</dbReference>
<keyword evidence="2" id="KW-0813">Transport</keyword>
<evidence type="ECO:0000256" key="6">
    <source>
        <dbReference type="SAM" id="Phobius"/>
    </source>
</evidence>
<comment type="caution">
    <text evidence="8">The sequence shown here is derived from an EMBL/GenBank/DDBJ whole genome shotgun (WGS) entry which is preliminary data.</text>
</comment>
<feature type="domain" description="Major facilitator superfamily (MFS) profile" evidence="7">
    <location>
        <begin position="17"/>
        <end position="400"/>
    </location>
</feature>
<reference evidence="8 9" key="1">
    <citation type="submission" date="2020-08" db="EMBL/GenBank/DDBJ databases">
        <title>Genomic Encyclopedia of Type Strains, Phase IV (KMG-IV): sequencing the most valuable type-strain genomes for metagenomic binning, comparative biology and taxonomic classification.</title>
        <authorList>
            <person name="Goeker M."/>
        </authorList>
    </citation>
    <scope>NUCLEOTIDE SEQUENCE [LARGE SCALE GENOMIC DNA]</scope>
    <source>
        <strain evidence="8 9">DSM 19371</strain>
    </source>
</reference>
<dbReference type="GO" id="GO:0022857">
    <property type="term" value="F:transmembrane transporter activity"/>
    <property type="evidence" value="ECO:0007669"/>
    <property type="project" value="InterPro"/>
</dbReference>
<dbReference type="GO" id="GO:0005886">
    <property type="term" value="C:plasma membrane"/>
    <property type="evidence" value="ECO:0007669"/>
    <property type="project" value="TreeGrafter"/>
</dbReference>
<feature type="transmembrane region" description="Helical" evidence="6">
    <location>
        <begin position="210"/>
        <end position="236"/>
    </location>
</feature>
<dbReference type="InterPro" id="IPR011701">
    <property type="entry name" value="MFS"/>
</dbReference>
<keyword evidence="9" id="KW-1185">Reference proteome</keyword>
<dbReference type="InterPro" id="IPR020846">
    <property type="entry name" value="MFS_dom"/>
</dbReference>
<feature type="transmembrane region" description="Helical" evidence="6">
    <location>
        <begin position="56"/>
        <end position="73"/>
    </location>
</feature>
<evidence type="ECO:0000259" key="7">
    <source>
        <dbReference type="PROSITE" id="PS50850"/>
    </source>
</evidence>
<dbReference type="Pfam" id="PF07690">
    <property type="entry name" value="MFS_1"/>
    <property type="match status" value="1"/>
</dbReference>
<dbReference type="PROSITE" id="PS50850">
    <property type="entry name" value="MFS"/>
    <property type="match status" value="1"/>
</dbReference>
<keyword evidence="3 6" id="KW-0812">Transmembrane</keyword>
<dbReference type="RefSeq" id="WP_246428465.1">
    <property type="nucleotide sequence ID" value="NZ_JACIEU010000045.1"/>
</dbReference>
<evidence type="ECO:0000313" key="9">
    <source>
        <dbReference type="Proteomes" id="UP000590524"/>
    </source>
</evidence>
<feature type="transmembrane region" description="Helical" evidence="6">
    <location>
        <begin position="256"/>
        <end position="278"/>
    </location>
</feature>
<feature type="transmembrane region" description="Helical" evidence="6">
    <location>
        <begin position="378"/>
        <end position="396"/>
    </location>
</feature>
<evidence type="ECO:0000256" key="4">
    <source>
        <dbReference type="ARBA" id="ARBA00022989"/>
    </source>
</evidence>
<protein>
    <submittedName>
        <fullName evidence="8">DHA1 family bicyclomycin/chloramphenicol resistance-like MFS transporter</fullName>
    </submittedName>
</protein>
<feature type="transmembrane region" description="Helical" evidence="6">
    <location>
        <begin position="290"/>
        <end position="310"/>
    </location>
</feature>
<keyword evidence="5 6" id="KW-0472">Membrane</keyword>
<evidence type="ECO:0000256" key="1">
    <source>
        <dbReference type="ARBA" id="ARBA00004141"/>
    </source>
</evidence>
<sequence length="411" mass="43712">MNLENHAAGPRTGRREFIAMMAMIQALQSLAFTSLLPALGHIAADFEVAQSNQRQLIISVFLISSGLSSLIPGTISDRYGRKPVLLGYMALFVIVNAVSALVRDFHVLLALRAILGFASSGLTVLPLAIIRDRYEGAGMAKLQAVVAMLFMAVPTFAPSLGYAILELAGWRAIFLVIGALALAFTGWFLLRLEETNPKQNRQSQRSGNLLGNVATVLGNRMSIGYVIGMSLIFGGHFGFINSSQQLIGEHFGAGSAYPLIFGSMAATMALASLVNSAIVERFGTRRIGHAAIFCHLAASVGQLLLASAPGETLVQFVVLMSLNMCLLITVFVNFTAIALQPFGHIAGAAASVQAFFRLVLGAGLGGLIGYVYDGTPRPLAIALVLVGSLTLALVLYSERGKLFQRLNPSSR</sequence>
<feature type="transmembrane region" description="Helical" evidence="6">
    <location>
        <begin position="316"/>
        <end position="342"/>
    </location>
</feature>
<dbReference type="SUPFAM" id="SSF103473">
    <property type="entry name" value="MFS general substrate transporter"/>
    <property type="match status" value="1"/>
</dbReference>
<keyword evidence="4 6" id="KW-1133">Transmembrane helix</keyword>
<dbReference type="Proteomes" id="UP000590524">
    <property type="component" value="Unassembled WGS sequence"/>
</dbReference>
<name>A0A7W6LWJ6_9SPHN</name>
<feature type="transmembrane region" description="Helical" evidence="6">
    <location>
        <begin position="170"/>
        <end position="190"/>
    </location>
</feature>
<evidence type="ECO:0000313" key="8">
    <source>
        <dbReference type="EMBL" id="MBB4151696.1"/>
    </source>
</evidence>
<proteinExistence type="predicted"/>
<feature type="transmembrane region" description="Helical" evidence="6">
    <location>
        <begin position="109"/>
        <end position="130"/>
    </location>
</feature>
<evidence type="ECO:0000256" key="3">
    <source>
        <dbReference type="ARBA" id="ARBA00022692"/>
    </source>
</evidence>
<dbReference type="PANTHER" id="PTHR23502">
    <property type="entry name" value="MAJOR FACILITATOR SUPERFAMILY"/>
    <property type="match status" value="1"/>
</dbReference>
<organism evidence="8 9">
    <name type="scientific">Sphingobium scionense</name>
    <dbReference type="NCBI Taxonomy" id="1404341"/>
    <lineage>
        <taxon>Bacteria</taxon>
        <taxon>Pseudomonadati</taxon>
        <taxon>Pseudomonadota</taxon>
        <taxon>Alphaproteobacteria</taxon>
        <taxon>Sphingomonadales</taxon>
        <taxon>Sphingomonadaceae</taxon>
        <taxon>Sphingobium</taxon>
    </lineage>
</organism>
<evidence type="ECO:0000256" key="2">
    <source>
        <dbReference type="ARBA" id="ARBA00022448"/>
    </source>
</evidence>
<accession>A0A7W6LWJ6</accession>
<feature type="transmembrane region" description="Helical" evidence="6">
    <location>
        <begin position="142"/>
        <end position="164"/>
    </location>
</feature>
<dbReference type="AlphaFoldDB" id="A0A7W6LWJ6"/>
<gene>
    <name evidence="8" type="ORF">GGQ90_005510</name>
</gene>
<evidence type="ECO:0000256" key="5">
    <source>
        <dbReference type="ARBA" id="ARBA00023136"/>
    </source>
</evidence>